<sequence>MAACAQRYGNNGSVGIIIVGVIQVQRASPQASRESLCKGEAGHARCTPRRRGTQSVRGAPEQAAGHAQAPRARKTQRYKPHALARDLPAPPARVRRALDDGTFERAGDAERARHPSLRTFERRARCTARALRERRVLQEDKRCLIPASWLLDCVNRQEETSGLLKTLLEE</sequence>
<dbReference type="Proteomes" id="UP001219525">
    <property type="component" value="Unassembled WGS sequence"/>
</dbReference>
<feature type="compositionally biased region" description="Basic residues" evidence="1">
    <location>
        <begin position="71"/>
        <end position="82"/>
    </location>
</feature>
<evidence type="ECO:0000313" key="3">
    <source>
        <dbReference type="Proteomes" id="UP001219525"/>
    </source>
</evidence>
<accession>A0AAD6YTZ6</accession>
<evidence type="ECO:0000256" key="1">
    <source>
        <dbReference type="SAM" id="MobiDB-lite"/>
    </source>
</evidence>
<gene>
    <name evidence="2" type="ORF">GGX14DRAFT_383757</name>
</gene>
<keyword evidence="3" id="KW-1185">Reference proteome</keyword>
<evidence type="ECO:0000313" key="2">
    <source>
        <dbReference type="EMBL" id="KAJ7229796.1"/>
    </source>
</evidence>
<feature type="region of interest" description="Disordered" evidence="1">
    <location>
        <begin position="29"/>
        <end position="91"/>
    </location>
</feature>
<organism evidence="2 3">
    <name type="scientific">Mycena pura</name>
    <dbReference type="NCBI Taxonomy" id="153505"/>
    <lineage>
        <taxon>Eukaryota</taxon>
        <taxon>Fungi</taxon>
        <taxon>Dikarya</taxon>
        <taxon>Basidiomycota</taxon>
        <taxon>Agaricomycotina</taxon>
        <taxon>Agaricomycetes</taxon>
        <taxon>Agaricomycetidae</taxon>
        <taxon>Agaricales</taxon>
        <taxon>Marasmiineae</taxon>
        <taxon>Mycenaceae</taxon>
        <taxon>Mycena</taxon>
    </lineage>
</organism>
<name>A0AAD6YTZ6_9AGAR</name>
<proteinExistence type="predicted"/>
<protein>
    <submittedName>
        <fullName evidence="2">Uncharacterized protein</fullName>
    </submittedName>
</protein>
<comment type="caution">
    <text evidence="2">The sequence shown here is derived from an EMBL/GenBank/DDBJ whole genome shotgun (WGS) entry which is preliminary data.</text>
</comment>
<dbReference type="EMBL" id="JARJCW010000001">
    <property type="protein sequence ID" value="KAJ7229796.1"/>
    <property type="molecule type" value="Genomic_DNA"/>
</dbReference>
<reference evidence="2" key="1">
    <citation type="submission" date="2023-03" db="EMBL/GenBank/DDBJ databases">
        <title>Massive genome expansion in bonnet fungi (Mycena s.s.) driven by repeated elements and novel gene families across ecological guilds.</title>
        <authorList>
            <consortium name="Lawrence Berkeley National Laboratory"/>
            <person name="Harder C.B."/>
            <person name="Miyauchi S."/>
            <person name="Viragh M."/>
            <person name="Kuo A."/>
            <person name="Thoen E."/>
            <person name="Andreopoulos B."/>
            <person name="Lu D."/>
            <person name="Skrede I."/>
            <person name="Drula E."/>
            <person name="Henrissat B."/>
            <person name="Morin E."/>
            <person name="Kohler A."/>
            <person name="Barry K."/>
            <person name="LaButti K."/>
            <person name="Morin E."/>
            <person name="Salamov A."/>
            <person name="Lipzen A."/>
            <person name="Mereny Z."/>
            <person name="Hegedus B."/>
            <person name="Baldrian P."/>
            <person name="Stursova M."/>
            <person name="Weitz H."/>
            <person name="Taylor A."/>
            <person name="Grigoriev I.V."/>
            <person name="Nagy L.G."/>
            <person name="Martin F."/>
            <person name="Kauserud H."/>
        </authorList>
    </citation>
    <scope>NUCLEOTIDE SEQUENCE</scope>
    <source>
        <strain evidence="2">9144</strain>
    </source>
</reference>
<dbReference type="AlphaFoldDB" id="A0AAD6YTZ6"/>